<evidence type="ECO:0000256" key="3">
    <source>
        <dbReference type="ARBA" id="ARBA00022771"/>
    </source>
</evidence>
<dbReference type="GO" id="GO:0000981">
    <property type="term" value="F:DNA-binding transcription factor activity, RNA polymerase II-specific"/>
    <property type="evidence" value="ECO:0007669"/>
    <property type="project" value="TreeGrafter"/>
</dbReference>
<keyword evidence="2" id="KW-0677">Repeat</keyword>
<reference evidence="8" key="1">
    <citation type="submission" date="2020-11" db="EMBL/GenBank/DDBJ databases">
        <authorList>
            <person name="Tran Van P."/>
        </authorList>
    </citation>
    <scope>NUCLEOTIDE SEQUENCE</scope>
</reference>
<dbReference type="InterPro" id="IPR050329">
    <property type="entry name" value="GLI_C2H2-zinc-finger"/>
</dbReference>
<feature type="domain" description="C2H2-type" evidence="7">
    <location>
        <begin position="24"/>
        <end position="53"/>
    </location>
</feature>
<dbReference type="GO" id="GO:0045944">
    <property type="term" value="P:positive regulation of transcription by RNA polymerase II"/>
    <property type="evidence" value="ECO:0007669"/>
    <property type="project" value="UniProtKB-ARBA"/>
</dbReference>
<evidence type="ECO:0000256" key="1">
    <source>
        <dbReference type="ARBA" id="ARBA00022723"/>
    </source>
</evidence>
<feature type="non-terminal residue" evidence="8">
    <location>
        <position position="1"/>
    </location>
</feature>
<dbReference type="GO" id="GO:0008270">
    <property type="term" value="F:zinc ion binding"/>
    <property type="evidence" value="ECO:0007669"/>
    <property type="project" value="UniProtKB-KW"/>
</dbReference>
<dbReference type="InterPro" id="IPR036236">
    <property type="entry name" value="Znf_C2H2_sf"/>
</dbReference>
<sequence length="306" mass="34574">CNKSFRDLRDLKRHQRAHTGDKRYSCDWPGCEYRSTDVANLAKHKRTHTGERPYKCDWAGCEASFADGSHLRRHQKKHENQMTKLTKAPATGPKRRLSAPKTTSLMKTRQQPGRRAKGPRLPIECKLDVPQDVMTDGKSEASVNDLNKYALKSCPTVENNIDSNVSQINAEKSNELIETANNSSDNTSKTIIERVVENNVNSRLIQEQNNSAIDSNTNNEPKELINNNSNVMNRMDMNSVALDESNRGNISSGVSDQQMNLMSEEDRDCEYIPTLISNTEQHLNSSPLPETTNKEPLPRYSDMQTL</sequence>
<dbReference type="EMBL" id="OC880852">
    <property type="protein sequence ID" value="CAD7641989.1"/>
    <property type="molecule type" value="Genomic_DNA"/>
</dbReference>
<keyword evidence="1" id="KW-0479">Metal-binding</keyword>
<keyword evidence="9" id="KW-1185">Reference proteome</keyword>
<evidence type="ECO:0000256" key="5">
    <source>
        <dbReference type="PROSITE-ProRule" id="PRU00042"/>
    </source>
</evidence>
<evidence type="ECO:0000256" key="6">
    <source>
        <dbReference type="SAM" id="MobiDB-lite"/>
    </source>
</evidence>
<feature type="domain" description="C2H2-type" evidence="7">
    <location>
        <begin position="1"/>
        <end position="23"/>
    </location>
</feature>
<evidence type="ECO:0000259" key="7">
    <source>
        <dbReference type="PROSITE" id="PS50157"/>
    </source>
</evidence>
<dbReference type="FunFam" id="3.30.160.60:FF:000072">
    <property type="entry name" value="zinc finger protein 143 isoform X1"/>
    <property type="match status" value="1"/>
</dbReference>
<proteinExistence type="predicted"/>
<accession>A0A7R9QDU1</accession>
<dbReference type="AlphaFoldDB" id="A0A7R9QDU1"/>
<organism evidence="8">
    <name type="scientific">Medioppia subpectinata</name>
    <dbReference type="NCBI Taxonomy" id="1979941"/>
    <lineage>
        <taxon>Eukaryota</taxon>
        <taxon>Metazoa</taxon>
        <taxon>Ecdysozoa</taxon>
        <taxon>Arthropoda</taxon>
        <taxon>Chelicerata</taxon>
        <taxon>Arachnida</taxon>
        <taxon>Acari</taxon>
        <taxon>Acariformes</taxon>
        <taxon>Sarcoptiformes</taxon>
        <taxon>Oribatida</taxon>
        <taxon>Brachypylina</taxon>
        <taxon>Oppioidea</taxon>
        <taxon>Oppiidae</taxon>
        <taxon>Medioppia</taxon>
    </lineage>
</organism>
<evidence type="ECO:0000313" key="8">
    <source>
        <dbReference type="EMBL" id="CAD7641989.1"/>
    </source>
</evidence>
<dbReference type="PANTHER" id="PTHR19818">
    <property type="entry name" value="ZINC FINGER PROTEIN ZIC AND GLI"/>
    <property type="match status" value="1"/>
</dbReference>
<dbReference type="Proteomes" id="UP000759131">
    <property type="component" value="Unassembled WGS sequence"/>
</dbReference>
<evidence type="ECO:0000256" key="2">
    <source>
        <dbReference type="ARBA" id="ARBA00022737"/>
    </source>
</evidence>
<dbReference type="SUPFAM" id="SSF57667">
    <property type="entry name" value="beta-beta-alpha zinc fingers"/>
    <property type="match status" value="2"/>
</dbReference>
<keyword evidence="4" id="KW-0862">Zinc</keyword>
<feature type="region of interest" description="Disordered" evidence="6">
    <location>
        <begin position="78"/>
        <end position="120"/>
    </location>
</feature>
<dbReference type="SMART" id="SM00355">
    <property type="entry name" value="ZnF_C2H2"/>
    <property type="match status" value="3"/>
</dbReference>
<feature type="domain" description="C2H2-type" evidence="7">
    <location>
        <begin position="54"/>
        <end position="83"/>
    </location>
</feature>
<evidence type="ECO:0000313" key="9">
    <source>
        <dbReference type="Proteomes" id="UP000759131"/>
    </source>
</evidence>
<dbReference type="PANTHER" id="PTHR19818:SF139">
    <property type="entry name" value="PAIR-RULE PROTEIN ODD-PAIRED"/>
    <property type="match status" value="1"/>
</dbReference>
<feature type="region of interest" description="Disordered" evidence="6">
    <location>
        <begin position="278"/>
        <end position="306"/>
    </location>
</feature>
<dbReference type="FunFam" id="3.30.160.60:FF:000125">
    <property type="entry name" value="Putative zinc finger protein 143"/>
    <property type="match status" value="1"/>
</dbReference>
<dbReference type="OrthoDB" id="8922241at2759"/>
<dbReference type="PROSITE" id="PS50157">
    <property type="entry name" value="ZINC_FINGER_C2H2_2"/>
    <property type="match status" value="3"/>
</dbReference>
<evidence type="ECO:0000256" key="4">
    <source>
        <dbReference type="ARBA" id="ARBA00022833"/>
    </source>
</evidence>
<protein>
    <recommendedName>
        <fullName evidence="7">C2H2-type domain-containing protein</fullName>
    </recommendedName>
</protein>
<dbReference type="GO" id="GO:0000978">
    <property type="term" value="F:RNA polymerase II cis-regulatory region sequence-specific DNA binding"/>
    <property type="evidence" value="ECO:0007669"/>
    <property type="project" value="TreeGrafter"/>
</dbReference>
<keyword evidence="3 5" id="KW-0863">Zinc-finger</keyword>
<dbReference type="InterPro" id="IPR013087">
    <property type="entry name" value="Znf_C2H2_type"/>
</dbReference>
<feature type="compositionally biased region" description="Polar residues" evidence="6">
    <location>
        <begin position="100"/>
        <end position="111"/>
    </location>
</feature>
<name>A0A7R9QDU1_9ACAR</name>
<feature type="compositionally biased region" description="Polar residues" evidence="6">
    <location>
        <begin position="278"/>
        <end position="291"/>
    </location>
</feature>
<dbReference type="PROSITE" id="PS00028">
    <property type="entry name" value="ZINC_FINGER_C2H2_1"/>
    <property type="match status" value="1"/>
</dbReference>
<dbReference type="Pfam" id="PF00096">
    <property type="entry name" value="zf-C2H2"/>
    <property type="match status" value="2"/>
</dbReference>
<gene>
    <name evidence="8" type="ORF">OSB1V03_LOCUS18934</name>
</gene>
<dbReference type="GO" id="GO:0005634">
    <property type="term" value="C:nucleus"/>
    <property type="evidence" value="ECO:0007669"/>
    <property type="project" value="UniProtKB-ARBA"/>
</dbReference>
<dbReference type="Gene3D" id="3.30.160.60">
    <property type="entry name" value="Classic Zinc Finger"/>
    <property type="match status" value="3"/>
</dbReference>
<dbReference type="EMBL" id="CAJPIZ010026277">
    <property type="protein sequence ID" value="CAG2118984.1"/>
    <property type="molecule type" value="Genomic_DNA"/>
</dbReference>